<feature type="region of interest" description="Disordered" evidence="1">
    <location>
        <begin position="1"/>
        <end position="94"/>
    </location>
</feature>
<feature type="compositionally biased region" description="Polar residues" evidence="1">
    <location>
        <begin position="10"/>
        <end position="32"/>
    </location>
</feature>
<dbReference type="GO" id="GO:0006261">
    <property type="term" value="P:DNA-templated DNA replication"/>
    <property type="evidence" value="ECO:0007669"/>
    <property type="project" value="TreeGrafter"/>
</dbReference>
<dbReference type="GO" id="GO:0043625">
    <property type="term" value="C:delta DNA polymerase complex"/>
    <property type="evidence" value="ECO:0007669"/>
    <property type="project" value="TreeGrafter"/>
</dbReference>
<sequence length="197" mass="21621">MPATRRSTGKAKSSAGQTKLAFSNRVTKTSAIDNAKKNSLKETPSKPASVASPLAAITLSDDEVSEIHPETGDSSLNDIEIGPAPPVNEEDELARSVKDAQIRKFFNEREKGRDSKRVHQESLSVSEKILRDWDISSHYGPCMGISRTKRWKRAHKLGLKPPIEVLAVLIKEQDAANGKIDQSHLDQLVTKVSRASD</sequence>
<name>A0A6A6UKE1_9PEZI</name>
<reference evidence="2" key="1">
    <citation type="journal article" date="2020" name="Stud. Mycol.">
        <title>101 Dothideomycetes genomes: a test case for predicting lifestyles and emergence of pathogens.</title>
        <authorList>
            <person name="Haridas S."/>
            <person name="Albert R."/>
            <person name="Binder M."/>
            <person name="Bloem J."/>
            <person name="Labutti K."/>
            <person name="Salamov A."/>
            <person name="Andreopoulos B."/>
            <person name="Baker S."/>
            <person name="Barry K."/>
            <person name="Bills G."/>
            <person name="Bluhm B."/>
            <person name="Cannon C."/>
            <person name="Castanera R."/>
            <person name="Culley D."/>
            <person name="Daum C."/>
            <person name="Ezra D."/>
            <person name="Gonzalez J."/>
            <person name="Henrissat B."/>
            <person name="Kuo A."/>
            <person name="Liang C."/>
            <person name="Lipzen A."/>
            <person name="Lutzoni F."/>
            <person name="Magnuson J."/>
            <person name="Mondo S."/>
            <person name="Nolan M."/>
            <person name="Ohm R."/>
            <person name="Pangilinan J."/>
            <person name="Park H.-J."/>
            <person name="Ramirez L."/>
            <person name="Alfaro M."/>
            <person name="Sun H."/>
            <person name="Tritt A."/>
            <person name="Yoshinaga Y."/>
            <person name="Zwiers L.-H."/>
            <person name="Turgeon B."/>
            <person name="Goodwin S."/>
            <person name="Spatafora J."/>
            <person name="Crous P."/>
            <person name="Grigoriev I."/>
        </authorList>
    </citation>
    <scope>NUCLEOTIDE SEQUENCE</scope>
    <source>
        <strain evidence="2">CBS 115976</strain>
    </source>
</reference>
<gene>
    <name evidence="2" type="ORF">BT63DRAFT_476816</name>
</gene>
<proteinExistence type="predicted"/>
<evidence type="ECO:0000313" key="2">
    <source>
        <dbReference type="EMBL" id="KAF2671991.1"/>
    </source>
</evidence>
<keyword evidence="3" id="KW-1185">Reference proteome</keyword>
<dbReference type="PANTHER" id="PTHR14303:SF0">
    <property type="entry name" value="DNA POLYMERASE DELTA SUBUNIT 4"/>
    <property type="match status" value="1"/>
</dbReference>
<dbReference type="EMBL" id="MU004232">
    <property type="protein sequence ID" value="KAF2671991.1"/>
    <property type="molecule type" value="Genomic_DNA"/>
</dbReference>
<dbReference type="OrthoDB" id="337486at2759"/>
<dbReference type="AlphaFoldDB" id="A0A6A6UKE1"/>
<evidence type="ECO:0000256" key="1">
    <source>
        <dbReference type="SAM" id="MobiDB-lite"/>
    </source>
</evidence>
<evidence type="ECO:0000313" key="3">
    <source>
        <dbReference type="Proteomes" id="UP000799302"/>
    </source>
</evidence>
<dbReference type="Pfam" id="PF04081">
    <property type="entry name" value="DNA_pol_delta_4"/>
    <property type="match status" value="1"/>
</dbReference>
<dbReference type="InterPro" id="IPR007218">
    <property type="entry name" value="DNA_pol_delta_4"/>
</dbReference>
<feature type="compositionally biased region" description="Basic and acidic residues" evidence="1">
    <location>
        <begin position="34"/>
        <end position="44"/>
    </location>
</feature>
<organism evidence="2 3">
    <name type="scientific">Microthyrium microscopicum</name>
    <dbReference type="NCBI Taxonomy" id="703497"/>
    <lineage>
        <taxon>Eukaryota</taxon>
        <taxon>Fungi</taxon>
        <taxon>Dikarya</taxon>
        <taxon>Ascomycota</taxon>
        <taxon>Pezizomycotina</taxon>
        <taxon>Dothideomycetes</taxon>
        <taxon>Dothideomycetes incertae sedis</taxon>
        <taxon>Microthyriales</taxon>
        <taxon>Microthyriaceae</taxon>
        <taxon>Microthyrium</taxon>
    </lineage>
</organism>
<dbReference type="GO" id="GO:0000731">
    <property type="term" value="P:DNA synthesis involved in DNA repair"/>
    <property type="evidence" value="ECO:0007669"/>
    <property type="project" value="InterPro"/>
</dbReference>
<dbReference type="GO" id="GO:0003887">
    <property type="term" value="F:DNA-directed DNA polymerase activity"/>
    <property type="evidence" value="ECO:0007669"/>
    <property type="project" value="TreeGrafter"/>
</dbReference>
<protein>
    <recommendedName>
        <fullName evidence="4">DNA polymerase delta subunit 4</fullName>
    </recommendedName>
</protein>
<dbReference type="PANTHER" id="PTHR14303">
    <property type="entry name" value="DNA POLYMERASE DELTA SUBUNIT 4"/>
    <property type="match status" value="1"/>
</dbReference>
<dbReference type="Proteomes" id="UP000799302">
    <property type="component" value="Unassembled WGS sequence"/>
</dbReference>
<evidence type="ECO:0008006" key="4">
    <source>
        <dbReference type="Google" id="ProtNLM"/>
    </source>
</evidence>
<accession>A0A6A6UKE1</accession>